<keyword evidence="1" id="KW-0472">Membrane</keyword>
<dbReference type="GO" id="GO:0046513">
    <property type="term" value="P:ceramide biosynthetic process"/>
    <property type="evidence" value="ECO:0007669"/>
    <property type="project" value="TreeGrafter"/>
</dbReference>
<proteinExistence type="predicted"/>
<evidence type="ECO:0000313" key="4">
    <source>
        <dbReference type="Proteomes" id="UP000295497"/>
    </source>
</evidence>
<evidence type="ECO:0000259" key="2">
    <source>
        <dbReference type="Pfam" id="PF00487"/>
    </source>
</evidence>
<feature type="domain" description="Fatty acid desaturase" evidence="2">
    <location>
        <begin position="53"/>
        <end position="288"/>
    </location>
</feature>
<evidence type="ECO:0000313" key="3">
    <source>
        <dbReference type="EMBL" id="AUX33129.1"/>
    </source>
</evidence>
<protein>
    <recommendedName>
        <fullName evidence="2">Fatty acid desaturase domain-containing protein</fullName>
    </recommendedName>
</protein>
<dbReference type="EMBL" id="CP012672">
    <property type="protein sequence ID" value="AUX33129.1"/>
    <property type="molecule type" value="Genomic_DNA"/>
</dbReference>
<feature type="transmembrane region" description="Helical" evidence="1">
    <location>
        <begin position="195"/>
        <end position="216"/>
    </location>
</feature>
<dbReference type="InterPro" id="IPR005804">
    <property type="entry name" value="FA_desaturase_dom"/>
</dbReference>
<reference evidence="3 4" key="1">
    <citation type="submission" date="2015-09" db="EMBL/GenBank/DDBJ databases">
        <title>Sorangium comparison.</title>
        <authorList>
            <person name="Zaburannyi N."/>
            <person name="Bunk B."/>
            <person name="Overmann J."/>
            <person name="Mueller R."/>
        </authorList>
    </citation>
    <scope>NUCLEOTIDE SEQUENCE [LARGE SCALE GENOMIC DNA]</scope>
    <source>
        <strain evidence="3 4">So ce836</strain>
    </source>
</reference>
<dbReference type="PANTHER" id="PTHR12879:SF8">
    <property type="entry name" value="SPHINGOLIPID DELTA(4)-DESATURASE DES1"/>
    <property type="match status" value="1"/>
</dbReference>
<gene>
    <name evidence="3" type="ORF">SOCE836_052820</name>
</gene>
<dbReference type="Proteomes" id="UP000295497">
    <property type="component" value="Chromosome"/>
</dbReference>
<keyword evidence="1" id="KW-0812">Transmembrane</keyword>
<organism evidence="3 4">
    <name type="scientific">Sorangium cellulosum</name>
    <name type="common">Polyangium cellulosum</name>
    <dbReference type="NCBI Taxonomy" id="56"/>
    <lineage>
        <taxon>Bacteria</taxon>
        <taxon>Pseudomonadati</taxon>
        <taxon>Myxococcota</taxon>
        <taxon>Polyangia</taxon>
        <taxon>Polyangiales</taxon>
        <taxon>Polyangiaceae</taxon>
        <taxon>Sorangium</taxon>
    </lineage>
</organism>
<dbReference type="AlphaFoldDB" id="A0A4P2QS83"/>
<dbReference type="RefSeq" id="WP_129576598.1">
    <property type="nucleotide sequence ID" value="NZ_CP012672.1"/>
</dbReference>
<name>A0A4P2QS83_SORCE</name>
<sequence length="317" mass="35898">MMEASLDRNRMISRQRLAELSRPDTARVLRAVAFDYAVIVAAVVISERFWSPPLYLAAVITIAARQVGMFSVALHDGAHGLLTRDRARNDRLARRLLVPSIVFDLFEYRPMHFDHHRHVNAPADPDLDEFLSWYAVPPWRRALQLASALVGLRLLVPLCRLVIRGNWRQRVLAIAIPGALVAGVVLPVWPLRIVALYWMVPLATWGMFINLLRAVAEHYPPGTANRPSDTPLVLLTRDVVPSLFDSAFVVTRNAGYHLSHHLFPSVPFFRLPELHRELARSEPFQRHAHVTRGYHRALLEVVFDRAPAAVFQRGAAP</sequence>
<dbReference type="GO" id="GO:0016020">
    <property type="term" value="C:membrane"/>
    <property type="evidence" value="ECO:0007669"/>
    <property type="project" value="GOC"/>
</dbReference>
<dbReference type="CDD" id="cd03510">
    <property type="entry name" value="Rhizobitoxine-FADS-like"/>
    <property type="match status" value="1"/>
</dbReference>
<accession>A0A4P2QS83</accession>
<dbReference type="PANTHER" id="PTHR12879">
    <property type="entry name" value="SPHINGOLIPID DELTA 4 DESATURASE/C-4 HYDROXYLASE PROTEIN DES2"/>
    <property type="match status" value="1"/>
</dbReference>
<dbReference type="GO" id="GO:0042284">
    <property type="term" value="F:sphingolipid delta-4 desaturase activity"/>
    <property type="evidence" value="ECO:0007669"/>
    <property type="project" value="TreeGrafter"/>
</dbReference>
<dbReference type="Pfam" id="PF00487">
    <property type="entry name" value="FA_desaturase"/>
    <property type="match status" value="1"/>
</dbReference>
<feature type="transmembrane region" description="Helical" evidence="1">
    <location>
        <begin position="170"/>
        <end position="189"/>
    </location>
</feature>
<evidence type="ECO:0000256" key="1">
    <source>
        <dbReference type="SAM" id="Phobius"/>
    </source>
</evidence>
<keyword evidence="1" id="KW-1133">Transmembrane helix</keyword>